<dbReference type="PANTHER" id="PTHR24177:SF472">
    <property type="entry name" value="PGG DOMAIN-CONTAINING PROTEIN"/>
    <property type="match status" value="1"/>
</dbReference>
<dbReference type="Gene3D" id="1.25.40.20">
    <property type="entry name" value="Ankyrin repeat-containing domain"/>
    <property type="match status" value="2"/>
</dbReference>
<reference evidence="3 4" key="1">
    <citation type="journal article" date="2018" name="Mol. Plant">
        <title>The genome of Artemisia annua provides insight into the evolution of Asteraceae family and artemisinin biosynthesis.</title>
        <authorList>
            <person name="Shen Q."/>
            <person name="Zhang L."/>
            <person name="Liao Z."/>
            <person name="Wang S."/>
            <person name="Yan T."/>
            <person name="Shi P."/>
            <person name="Liu M."/>
            <person name="Fu X."/>
            <person name="Pan Q."/>
            <person name="Wang Y."/>
            <person name="Lv Z."/>
            <person name="Lu X."/>
            <person name="Zhang F."/>
            <person name="Jiang W."/>
            <person name="Ma Y."/>
            <person name="Chen M."/>
            <person name="Hao X."/>
            <person name="Li L."/>
            <person name="Tang Y."/>
            <person name="Lv G."/>
            <person name="Zhou Y."/>
            <person name="Sun X."/>
            <person name="Brodelius P.E."/>
            <person name="Rose J.K.C."/>
            <person name="Tang K."/>
        </authorList>
    </citation>
    <scope>NUCLEOTIDE SEQUENCE [LARGE SCALE GENOMIC DNA]</scope>
    <source>
        <strain evidence="4">cv. Huhao1</strain>
        <tissue evidence="3">Leaf</tissue>
    </source>
</reference>
<name>A0A2U1KZW6_ARTAN</name>
<feature type="transmembrane region" description="Helical" evidence="1">
    <location>
        <begin position="664"/>
        <end position="688"/>
    </location>
</feature>
<dbReference type="EMBL" id="PKPP01012516">
    <property type="protein sequence ID" value="PWA42260.1"/>
    <property type="molecule type" value="Genomic_DNA"/>
</dbReference>
<keyword evidence="4" id="KW-1185">Reference proteome</keyword>
<evidence type="ECO:0000313" key="3">
    <source>
        <dbReference type="EMBL" id="PWA42260.1"/>
    </source>
</evidence>
<dbReference type="PANTHER" id="PTHR24177">
    <property type="entry name" value="CASKIN"/>
    <property type="match status" value="1"/>
</dbReference>
<evidence type="ECO:0000256" key="1">
    <source>
        <dbReference type="SAM" id="Phobius"/>
    </source>
</evidence>
<dbReference type="InterPro" id="IPR002110">
    <property type="entry name" value="Ankyrin_rpt"/>
</dbReference>
<dbReference type="InterPro" id="IPR026961">
    <property type="entry name" value="PGG_dom"/>
</dbReference>
<evidence type="ECO:0000313" key="4">
    <source>
        <dbReference type="Proteomes" id="UP000245207"/>
    </source>
</evidence>
<keyword evidence="1" id="KW-0472">Membrane</keyword>
<organism evidence="3 4">
    <name type="scientific">Artemisia annua</name>
    <name type="common">Sweet wormwood</name>
    <dbReference type="NCBI Taxonomy" id="35608"/>
    <lineage>
        <taxon>Eukaryota</taxon>
        <taxon>Viridiplantae</taxon>
        <taxon>Streptophyta</taxon>
        <taxon>Embryophyta</taxon>
        <taxon>Tracheophyta</taxon>
        <taxon>Spermatophyta</taxon>
        <taxon>Magnoliopsida</taxon>
        <taxon>eudicotyledons</taxon>
        <taxon>Gunneridae</taxon>
        <taxon>Pentapetalae</taxon>
        <taxon>asterids</taxon>
        <taxon>campanulids</taxon>
        <taxon>Asterales</taxon>
        <taxon>Asteraceae</taxon>
        <taxon>Asteroideae</taxon>
        <taxon>Anthemideae</taxon>
        <taxon>Artemisiinae</taxon>
        <taxon>Artemisia</taxon>
    </lineage>
</organism>
<accession>A0A2U1KZW6</accession>
<sequence length="944" mass="106740">MDEVKMKQPAGGVQLGTISEEKPLTNQQQGIQNLVPTQTTKSGPNLADRFLLDGPREEYLKIGVPLYEACIKCNWKEAEKILTNKVNIELGLVRCSITENGETALHVAASAKVPRKMEKFVANLMELMRPEDLELENANYNTALYLAAAAGNIETVKIMMEKNDKLLSIPGGGSQYSKPEMMPIYTAALFGHHELARYMYDKSNDLTEGWTDKTRGWLLEKCVDNNMFDIALKILEKHKTLASSGSLLGVLARKPDAFKGKKYNFIWRFIVWVFALCGCNVGAYEKESEALQLLKVMWKDIAKYKKEEIDRIFRGPPDPIKQDDKSGFGKVIQVVQLQNLVSEHVSKMKDETEKIMRVLPASVDQDMKMRKVDQSLQLQQLISKQLVKMHVETQSTIKEGTKQVIELQKVISEYLLNMHVETHNIIRGPSASGQEDQALRLQNLISKYTPLLLVNTQSIINKWPAVPSSKSTYSSRMLFVAAAMGNTKFLVELIRQYPDLIWKVNDNGLSIFHIAVKHRHEGIYNLLYEIGAMKDLITPLKDENENNMLHLVGERAKKKRLEDVSGVALQMQRELLWFKEVEAMIPPSYRERKNKDGLTPYELFTKEHKELVKLGETWMKDTASQCMVVAALIATIVFAAAFTIPGGYNQDNGIPMFRSKATLMVFVVADAISLFTSSASILIFLSILTSRYAERDFLESLPKKLMAGLATLFISITTMTAAFSVSFFVLYNKGLLWIPILIGALALLPVVLYIKLQIRLFVDVIRSTYGSRYLFKPRKHVLYYENPKALLANMTAMYAVYHEPGGLKTIAQQVNGMAATFAEYDFDNEDEDWLVETIIFKLEVLDHKDREKAGVITPTLGAPIPVLMTFDAAVEVHHGRLNEVESRRYIQQLIDGVEYCHIKGVYHRDLNVVLLAAYIKRANTFVAEVLGLDPRDVSVPVLLH</sequence>
<feature type="transmembrane region" description="Helical" evidence="1">
    <location>
        <begin position="626"/>
        <end position="644"/>
    </location>
</feature>
<protein>
    <submittedName>
        <fullName evidence="3">Ankyrin repeat-containing domain, PGG domain protein</fullName>
    </submittedName>
</protein>
<dbReference type="InterPro" id="IPR036770">
    <property type="entry name" value="Ankyrin_rpt-contain_sf"/>
</dbReference>
<dbReference type="GO" id="GO:0016020">
    <property type="term" value="C:membrane"/>
    <property type="evidence" value="ECO:0007669"/>
    <property type="project" value="TreeGrafter"/>
</dbReference>
<dbReference type="STRING" id="35608.A0A2U1KZW6"/>
<dbReference type="SUPFAM" id="SSF48403">
    <property type="entry name" value="Ankyrin repeat"/>
    <property type="match status" value="1"/>
</dbReference>
<comment type="caution">
    <text evidence="3">The sequence shown here is derived from an EMBL/GenBank/DDBJ whole genome shotgun (WGS) entry which is preliminary data.</text>
</comment>
<feature type="transmembrane region" description="Helical" evidence="1">
    <location>
        <begin position="709"/>
        <end position="730"/>
    </location>
</feature>
<dbReference type="Pfam" id="PF13962">
    <property type="entry name" value="PGG"/>
    <property type="match status" value="1"/>
</dbReference>
<dbReference type="InterPro" id="IPR011009">
    <property type="entry name" value="Kinase-like_dom_sf"/>
</dbReference>
<keyword evidence="1" id="KW-0812">Transmembrane</keyword>
<dbReference type="Proteomes" id="UP000245207">
    <property type="component" value="Unassembled WGS sequence"/>
</dbReference>
<dbReference type="OrthoDB" id="1921232at2759"/>
<evidence type="ECO:0000259" key="2">
    <source>
        <dbReference type="Pfam" id="PF13962"/>
    </source>
</evidence>
<proteinExistence type="predicted"/>
<keyword evidence="1" id="KW-1133">Transmembrane helix</keyword>
<dbReference type="SUPFAM" id="SSF56112">
    <property type="entry name" value="Protein kinase-like (PK-like)"/>
    <property type="match status" value="1"/>
</dbReference>
<gene>
    <name evidence="3" type="ORF">CTI12_AA544660</name>
</gene>
<dbReference type="SMART" id="SM00248">
    <property type="entry name" value="ANK"/>
    <property type="match status" value="5"/>
</dbReference>
<feature type="domain" description="PGG" evidence="2">
    <location>
        <begin position="617"/>
        <end position="729"/>
    </location>
</feature>
<feature type="transmembrane region" description="Helical" evidence="1">
    <location>
        <begin position="736"/>
        <end position="756"/>
    </location>
</feature>
<dbReference type="Gene3D" id="1.10.510.10">
    <property type="entry name" value="Transferase(Phosphotransferase) domain 1"/>
    <property type="match status" value="1"/>
</dbReference>
<dbReference type="AlphaFoldDB" id="A0A2U1KZW6"/>